<evidence type="ECO:0000313" key="2">
    <source>
        <dbReference type="EMBL" id="UOE42130.1"/>
    </source>
</evidence>
<evidence type="ECO:0000256" key="1">
    <source>
        <dbReference type="SAM" id="Phobius"/>
    </source>
</evidence>
<protein>
    <recommendedName>
        <fullName evidence="4">Mechanosensitive ion channel protein MscS</fullName>
    </recommendedName>
</protein>
<feature type="transmembrane region" description="Helical" evidence="1">
    <location>
        <begin position="26"/>
        <end position="46"/>
    </location>
</feature>
<keyword evidence="1" id="KW-1133">Transmembrane helix</keyword>
<gene>
    <name evidence="2" type="ORF">MTP09_05705</name>
</gene>
<keyword evidence="3" id="KW-1185">Reference proteome</keyword>
<proteinExistence type="predicted"/>
<accession>A0ABY4C047</accession>
<name>A0ABY4C047_9FLAO</name>
<evidence type="ECO:0000313" key="3">
    <source>
        <dbReference type="Proteomes" id="UP000831460"/>
    </source>
</evidence>
<dbReference type="EMBL" id="CP094532">
    <property type="protein sequence ID" value="UOE42130.1"/>
    <property type="molecule type" value="Genomic_DNA"/>
</dbReference>
<reference evidence="2 3" key="1">
    <citation type="submission" date="2022-03" db="EMBL/GenBank/DDBJ databases">
        <title>Chryseobacterium sp. isolated from particulate matters in swine house.</title>
        <authorList>
            <person name="Won M."/>
            <person name="Kim S.-J."/>
            <person name="Kwon S.-W."/>
        </authorList>
    </citation>
    <scope>NUCLEOTIDE SEQUENCE [LARGE SCALE GENOMIC DNA]</scope>
    <source>
        <strain evidence="2 3">SC2-2</strain>
    </source>
</reference>
<dbReference type="RefSeq" id="WP_243551076.1">
    <property type="nucleotide sequence ID" value="NZ_CP094532.1"/>
</dbReference>
<evidence type="ECO:0008006" key="4">
    <source>
        <dbReference type="Google" id="ProtNLM"/>
    </source>
</evidence>
<keyword evidence="1" id="KW-0812">Transmembrane</keyword>
<sequence length="66" mass="7828">MKEIEFGFREFLNYKLFSIGKENIEVSSIIFLIIFVIILNLVIKLIRKLIYRSQNWTTARSSPFSV</sequence>
<keyword evidence="1" id="KW-0472">Membrane</keyword>
<organism evidence="2 3">
    <name type="scientific">Chryseobacterium suipulveris</name>
    <dbReference type="NCBI Taxonomy" id="2929800"/>
    <lineage>
        <taxon>Bacteria</taxon>
        <taxon>Pseudomonadati</taxon>
        <taxon>Bacteroidota</taxon>
        <taxon>Flavobacteriia</taxon>
        <taxon>Flavobacteriales</taxon>
        <taxon>Weeksellaceae</taxon>
        <taxon>Chryseobacterium group</taxon>
        <taxon>Chryseobacterium</taxon>
    </lineage>
</organism>
<dbReference type="Proteomes" id="UP000831460">
    <property type="component" value="Chromosome"/>
</dbReference>